<dbReference type="PATRIC" id="fig|1121405.3.peg.1145"/>
<dbReference type="STRING" id="897.B2D07_13105"/>
<dbReference type="EMBL" id="ATHJ01000069">
    <property type="protein sequence ID" value="EPR42145.1"/>
    <property type="molecule type" value="Genomic_DNA"/>
</dbReference>
<accession>S7TZI6</accession>
<dbReference type="FunFam" id="2.40.30.170:FF:000010">
    <property type="entry name" value="Efflux RND transporter periplasmic adaptor subunit"/>
    <property type="match status" value="1"/>
</dbReference>
<dbReference type="InterPro" id="IPR058624">
    <property type="entry name" value="MdtA-like_HH"/>
</dbReference>
<comment type="similarity">
    <text evidence="1">Belongs to the membrane fusion protein (MFP) (TC 8.A.1) family.</text>
</comment>
<evidence type="ECO:0000313" key="6">
    <source>
        <dbReference type="Proteomes" id="UP000014977"/>
    </source>
</evidence>
<dbReference type="GO" id="GO:1990281">
    <property type="term" value="C:efflux pump complex"/>
    <property type="evidence" value="ECO:0007669"/>
    <property type="project" value="TreeGrafter"/>
</dbReference>
<feature type="domain" description="Multidrug resistance protein MdtA-like alpha-helical hairpin" evidence="2">
    <location>
        <begin position="103"/>
        <end position="155"/>
    </location>
</feature>
<protein>
    <submittedName>
        <fullName evidence="5">Efflux transporter, RND family, MFP subunit</fullName>
    </submittedName>
</protein>
<dbReference type="Gene3D" id="2.40.420.20">
    <property type="match status" value="1"/>
</dbReference>
<dbReference type="GO" id="GO:0015562">
    <property type="term" value="F:efflux transmembrane transporter activity"/>
    <property type="evidence" value="ECO:0007669"/>
    <property type="project" value="TreeGrafter"/>
</dbReference>
<dbReference type="Gene3D" id="1.10.287.470">
    <property type="entry name" value="Helix hairpin bin"/>
    <property type="match status" value="1"/>
</dbReference>
<name>S7TZI6_DESML</name>
<dbReference type="Pfam" id="PF25954">
    <property type="entry name" value="Beta-barrel_RND_2"/>
    <property type="match status" value="1"/>
</dbReference>
<dbReference type="NCBIfam" id="TIGR01730">
    <property type="entry name" value="RND_mfp"/>
    <property type="match status" value="1"/>
</dbReference>
<sequence>MKKRIVLTIVGLIVLVAGIAGIKALQIGRMVAQGKDFAPPPERVNAFEATREQWETLIPSVGSLDAVQGVTVTTELSGKVVNIAFEPGGKVKAGDLLIKQDTASEEARLRAAEAALNLARINFQRARGLLARKAISESDYDNADAQYKSAAAEVDGIRVLIEKKTIRAPFAGRLGIRLVNMGELLREGDPVVSLQALDPVFVNFLLPQQEIARVKPGMTVRVTSNALPGLILDGTITAINPEVESATRNVRIQATITNPEERLRPGMFVNVDVVMPEPKPVVVIPETAVLYAPYGDSVFVVETAEGDADDKTHMTLRQQFVRLGDKKGDFTAVSSGLREGELVVSTGVFKLRNGQTVVIDNTLSPVFEQSPTPENR</sequence>
<dbReference type="SUPFAM" id="SSF111369">
    <property type="entry name" value="HlyD-like secretion proteins"/>
    <property type="match status" value="1"/>
</dbReference>
<evidence type="ECO:0000256" key="1">
    <source>
        <dbReference type="ARBA" id="ARBA00009477"/>
    </source>
</evidence>
<evidence type="ECO:0000259" key="2">
    <source>
        <dbReference type="Pfam" id="PF25876"/>
    </source>
</evidence>
<feature type="domain" description="CusB-like beta-barrel" evidence="4">
    <location>
        <begin position="200"/>
        <end position="273"/>
    </location>
</feature>
<feature type="domain" description="Multidrug resistance protein MdtA-like barrel-sandwich hybrid" evidence="3">
    <location>
        <begin position="70"/>
        <end position="190"/>
    </location>
</feature>
<dbReference type="RefSeq" id="WP_020876082.1">
    <property type="nucleotide sequence ID" value="NZ_ATHJ01000069.1"/>
</dbReference>
<dbReference type="OrthoDB" id="9784484at2"/>
<dbReference type="Proteomes" id="UP000014977">
    <property type="component" value="Unassembled WGS sequence"/>
</dbReference>
<dbReference type="Pfam" id="PF25876">
    <property type="entry name" value="HH_MFP_RND"/>
    <property type="match status" value="1"/>
</dbReference>
<keyword evidence="6" id="KW-1185">Reference proteome</keyword>
<gene>
    <name evidence="5" type="ORF">dsmv_1698</name>
</gene>
<reference evidence="5 6" key="1">
    <citation type="journal article" date="2013" name="Genome Announc.">
        <title>Draft genome sequences for three mercury-methylating, sulfate-reducing bacteria.</title>
        <authorList>
            <person name="Brown S.D."/>
            <person name="Hurt R.A.Jr."/>
            <person name="Gilmour C.C."/>
            <person name="Elias D.A."/>
        </authorList>
    </citation>
    <scope>NUCLEOTIDE SEQUENCE [LARGE SCALE GENOMIC DNA]</scope>
    <source>
        <strain evidence="5 6">DSM 2059</strain>
    </source>
</reference>
<dbReference type="AlphaFoldDB" id="S7TZI6"/>
<dbReference type="eggNOG" id="COG0845">
    <property type="taxonomic scope" value="Bacteria"/>
</dbReference>
<comment type="caution">
    <text evidence="5">The sequence shown here is derived from an EMBL/GenBank/DDBJ whole genome shotgun (WGS) entry which is preliminary data.</text>
</comment>
<evidence type="ECO:0000259" key="3">
    <source>
        <dbReference type="Pfam" id="PF25917"/>
    </source>
</evidence>
<dbReference type="InterPro" id="IPR006143">
    <property type="entry name" value="RND_pump_MFP"/>
</dbReference>
<dbReference type="Gene3D" id="2.40.50.100">
    <property type="match status" value="1"/>
</dbReference>
<organism evidence="5 6">
    <name type="scientific">Desulfococcus multivorans DSM 2059</name>
    <dbReference type="NCBI Taxonomy" id="1121405"/>
    <lineage>
        <taxon>Bacteria</taxon>
        <taxon>Pseudomonadati</taxon>
        <taxon>Thermodesulfobacteriota</taxon>
        <taxon>Desulfobacteria</taxon>
        <taxon>Desulfobacterales</taxon>
        <taxon>Desulfococcaceae</taxon>
        <taxon>Desulfococcus</taxon>
    </lineage>
</organism>
<dbReference type="Pfam" id="PF25917">
    <property type="entry name" value="BSH_RND"/>
    <property type="match status" value="1"/>
</dbReference>
<dbReference type="PANTHER" id="PTHR30469:SF11">
    <property type="entry name" value="BLL4320 PROTEIN"/>
    <property type="match status" value="1"/>
</dbReference>
<dbReference type="PANTHER" id="PTHR30469">
    <property type="entry name" value="MULTIDRUG RESISTANCE PROTEIN MDTA"/>
    <property type="match status" value="1"/>
</dbReference>
<dbReference type="Gene3D" id="2.40.30.170">
    <property type="match status" value="1"/>
</dbReference>
<proteinExistence type="inferred from homology"/>
<dbReference type="InterPro" id="IPR058625">
    <property type="entry name" value="MdtA-like_BSH"/>
</dbReference>
<dbReference type="InterPro" id="IPR058792">
    <property type="entry name" value="Beta-barrel_RND_2"/>
</dbReference>
<evidence type="ECO:0000313" key="5">
    <source>
        <dbReference type="EMBL" id="EPR42145.1"/>
    </source>
</evidence>
<evidence type="ECO:0000259" key="4">
    <source>
        <dbReference type="Pfam" id="PF25954"/>
    </source>
</evidence>